<sequence>MSSHSPGDPQSLNCPLPNIPINPNQQNPPMASNSFLPPPPHLMGAGLPMPPHLAHQPQALYQVPIQLYSETNNQSIKLNLLVLSLTHSPTPSGQEPQQMAQE</sequence>
<comment type="caution">
    <text evidence="2">The sequence shown here is derived from an EMBL/GenBank/DDBJ whole genome shotgun (WGS) entry which is preliminary data.</text>
</comment>
<dbReference type="Proteomes" id="UP001153365">
    <property type="component" value="Unassembled WGS sequence"/>
</dbReference>
<dbReference type="EMBL" id="CALTRL010000013">
    <property type="protein sequence ID" value="CAH7665874.1"/>
    <property type="molecule type" value="Genomic_DNA"/>
</dbReference>
<evidence type="ECO:0000313" key="2">
    <source>
        <dbReference type="EMBL" id="CAH7665874.1"/>
    </source>
</evidence>
<feature type="compositionally biased region" description="Low complexity" evidence="1">
    <location>
        <begin position="12"/>
        <end position="29"/>
    </location>
</feature>
<proteinExistence type="predicted"/>
<evidence type="ECO:0000313" key="3">
    <source>
        <dbReference type="Proteomes" id="UP001153365"/>
    </source>
</evidence>
<reference evidence="2" key="1">
    <citation type="submission" date="2022-06" db="EMBL/GenBank/DDBJ databases">
        <authorList>
            <consortium name="SYNGENTA / RWTH Aachen University"/>
        </authorList>
    </citation>
    <scope>NUCLEOTIDE SEQUENCE</scope>
</reference>
<keyword evidence="3" id="KW-1185">Reference proteome</keyword>
<organism evidence="2 3">
    <name type="scientific">Phakopsora pachyrhizi</name>
    <name type="common">Asian soybean rust disease fungus</name>
    <dbReference type="NCBI Taxonomy" id="170000"/>
    <lineage>
        <taxon>Eukaryota</taxon>
        <taxon>Fungi</taxon>
        <taxon>Dikarya</taxon>
        <taxon>Basidiomycota</taxon>
        <taxon>Pucciniomycotina</taxon>
        <taxon>Pucciniomycetes</taxon>
        <taxon>Pucciniales</taxon>
        <taxon>Phakopsoraceae</taxon>
        <taxon>Phakopsora</taxon>
    </lineage>
</organism>
<name>A0AAV0AEN9_PHAPC</name>
<gene>
    <name evidence="2" type="ORF">PPACK8108_LOCUS169</name>
</gene>
<protein>
    <submittedName>
        <fullName evidence="2">Uncharacterized protein</fullName>
    </submittedName>
</protein>
<feature type="compositionally biased region" description="Polar residues" evidence="1">
    <location>
        <begin position="1"/>
        <end position="11"/>
    </location>
</feature>
<evidence type="ECO:0000256" key="1">
    <source>
        <dbReference type="SAM" id="MobiDB-lite"/>
    </source>
</evidence>
<dbReference type="AlphaFoldDB" id="A0AAV0AEN9"/>
<accession>A0AAV0AEN9</accession>
<feature type="region of interest" description="Disordered" evidence="1">
    <location>
        <begin position="1"/>
        <end position="50"/>
    </location>
</feature>